<keyword evidence="3" id="KW-1185">Reference proteome</keyword>
<gene>
    <name evidence="2" type="ORF">PanWU01x14_362520</name>
</gene>
<evidence type="ECO:0000256" key="1">
    <source>
        <dbReference type="SAM" id="MobiDB-lite"/>
    </source>
</evidence>
<comment type="caution">
    <text evidence="2">The sequence shown here is derived from an EMBL/GenBank/DDBJ whole genome shotgun (WGS) entry which is preliminary data.</text>
</comment>
<feature type="region of interest" description="Disordered" evidence="1">
    <location>
        <begin position="83"/>
        <end position="110"/>
    </location>
</feature>
<accession>A0A2P5A6Z8</accession>
<dbReference type="AlphaFoldDB" id="A0A2P5A6Z8"/>
<proteinExistence type="predicted"/>
<dbReference type="EMBL" id="JXTB01000835">
    <property type="protein sequence ID" value="PON32300.1"/>
    <property type="molecule type" value="Genomic_DNA"/>
</dbReference>
<dbReference type="Proteomes" id="UP000237105">
    <property type="component" value="Unassembled WGS sequence"/>
</dbReference>
<organism evidence="2 3">
    <name type="scientific">Parasponia andersonii</name>
    <name type="common">Sponia andersonii</name>
    <dbReference type="NCBI Taxonomy" id="3476"/>
    <lineage>
        <taxon>Eukaryota</taxon>
        <taxon>Viridiplantae</taxon>
        <taxon>Streptophyta</taxon>
        <taxon>Embryophyta</taxon>
        <taxon>Tracheophyta</taxon>
        <taxon>Spermatophyta</taxon>
        <taxon>Magnoliopsida</taxon>
        <taxon>eudicotyledons</taxon>
        <taxon>Gunneridae</taxon>
        <taxon>Pentapetalae</taxon>
        <taxon>rosids</taxon>
        <taxon>fabids</taxon>
        <taxon>Rosales</taxon>
        <taxon>Cannabaceae</taxon>
        <taxon>Parasponia</taxon>
    </lineage>
</organism>
<sequence length="130" mass="14843">MSDEAAATPQKFRLQRGFLAIRASSDLLFRYLWQVESSFVREVWNGENERNEQFLSELHRTATITRLGLCVACIEELLKMKPTPSVSPRFDVGRSHSSPRKDSASGEVFRPLEHRPTSVFNTSGKWSRVS</sequence>
<name>A0A2P5A6Z8_PARAD</name>
<reference evidence="3" key="1">
    <citation type="submission" date="2016-06" db="EMBL/GenBank/DDBJ databases">
        <title>Parallel loss of symbiosis genes in relatives of nitrogen-fixing non-legume Parasponia.</title>
        <authorList>
            <person name="Van Velzen R."/>
            <person name="Holmer R."/>
            <person name="Bu F."/>
            <person name="Rutten L."/>
            <person name="Van Zeijl A."/>
            <person name="Liu W."/>
            <person name="Santuari L."/>
            <person name="Cao Q."/>
            <person name="Sharma T."/>
            <person name="Shen D."/>
            <person name="Roswanjaya Y."/>
            <person name="Wardhani T."/>
            <person name="Kalhor M.S."/>
            <person name="Jansen J."/>
            <person name="Van den Hoogen J."/>
            <person name="Gungor B."/>
            <person name="Hartog M."/>
            <person name="Hontelez J."/>
            <person name="Verver J."/>
            <person name="Yang W.-C."/>
            <person name="Schijlen E."/>
            <person name="Repin R."/>
            <person name="Schilthuizen M."/>
            <person name="Schranz E."/>
            <person name="Heidstra R."/>
            <person name="Miyata K."/>
            <person name="Fedorova E."/>
            <person name="Kohlen W."/>
            <person name="Bisseling T."/>
            <person name="Smit S."/>
            <person name="Geurts R."/>
        </authorList>
    </citation>
    <scope>NUCLEOTIDE SEQUENCE [LARGE SCALE GENOMIC DNA]</scope>
    <source>
        <strain evidence="3">cv. WU1-14</strain>
    </source>
</reference>
<evidence type="ECO:0000313" key="3">
    <source>
        <dbReference type="Proteomes" id="UP000237105"/>
    </source>
</evidence>
<evidence type="ECO:0000313" key="2">
    <source>
        <dbReference type="EMBL" id="PON32300.1"/>
    </source>
</evidence>
<protein>
    <submittedName>
        <fullName evidence="2">Uncharacterized protein</fullName>
    </submittedName>
</protein>
<feature type="compositionally biased region" description="Basic and acidic residues" evidence="1">
    <location>
        <begin position="91"/>
        <end position="110"/>
    </location>
</feature>